<proteinExistence type="predicted"/>
<keyword evidence="3" id="KW-1185">Reference proteome</keyword>
<feature type="chain" id="PRO_5045926848" description="Lipoprotein" evidence="1">
    <location>
        <begin position="28"/>
        <end position="136"/>
    </location>
</feature>
<keyword evidence="1" id="KW-0732">Signal</keyword>
<dbReference type="Proteomes" id="UP001595645">
    <property type="component" value="Unassembled WGS sequence"/>
</dbReference>
<evidence type="ECO:0000256" key="1">
    <source>
        <dbReference type="SAM" id="SignalP"/>
    </source>
</evidence>
<evidence type="ECO:0000313" key="2">
    <source>
        <dbReference type="EMBL" id="MFC3452902.1"/>
    </source>
</evidence>
<dbReference type="EMBL" id="JBHRWK010000042">
    <property type="protein sequence ID" value="MFC3452902.1"/>
    <property type="molecule type" value="Genomic_DNA"/>
</dbReference>
<comment type="caution">
    <text evidence="2">The sequence shown here is derived from an EMBL/GenBank/DDBJ whole genome shotgun (WGS) entry which is preliminary data.</text>
</comment>
<organism evidence="2 3">
    <name type="scientific">Amycolatopsis speibonae</name>
    <dbReference type="NCBI Taxonomy" id="1450224"/>
    <lineage>
        <taxon>Bacteria</taxon>
        <taxon>Bacillati</taxon>
        <taxon>Actinomycetota</taxon>
        <taxon>Actinomycetes</taxon>
        <taxon>Pseudonocardiales</taxon>
        <taxon>Pseudonocardiaceae</taxon>
        <taxon>Amycolatopsis</taxon>
    </lineage>
</organism>
<accession>A0ABV7P558</accession>
<feature type="signal peptide" evidence="1">
    <location>
        <begin position="1"/>
        <end position="27"/>
    </location>
</feature>
<gene>
    <name evidence="2" type="ORF">ACFOSH_26000</name>
</gene>
<protein>
    <recommendedName>
        <fullName evidence="4">Lipoprotein</fullName>
    </recommendedName>
</protein>
<name>A0ABV7P558_9PSEU</name>
<reference evidence="3" key="1">
    <citation type="journal article" date="2019" name="Int. J. Syst. Evol. Microbiol.">
        <title>The Global Catalogue of Microorganisms (GCM) 10K type strain sequencing project: providing services to taxonomists for standard genome sequencing and annotation.</title>
        <authorList>
            <consortium name="The Broad Institute Genomics Platform"/>
            <consortium name="The Broad Institute Genome Sequencing Center for Infectious Disease"/>
            <person name="Wu L."/>
            <person name="Ma J."/>
        </authorList>
    </citation>
    <scope>NUCLEOTIDE SEQUENCE [LARGE SCALE GENOMIC DNA]</scope>
    <source>
        <strain evidence="3">CGMCC 4.7676</strain>
    </source>
</reference>
<evidence type="ECO:0008006" key="4">
    <source>
        <dbReference type="Google" id="ProtNLM"/>
    </source>
</evidence>
<dbReference type="RefSeq" id="WP_378241676.1">
    <property type="nucleotide sequence ID" value="NZ_JBHRWK010000042.1"/>
</dbReference>
<evidence type="ECO:0000313" key="3">
    <source>
        <dbReference type="Proteomes" id="UP001595645"/>
    </source>
</evidence>
<sequence length="136" mass="14625">MPRSKRLWWLPALLVGFLLPVSGCSTGAVRCEKAFAAAAMSVDGVTSAVWDCSEQFGGGWQRGDVVLEAADKAEATTVMEAVMRAFAASPDIEDRWSTPQEYRTHDRSIVVGAGALGFNGPPRVGEVREHFGITPE</sequence>